<dbReference type="VEuPathDB" id="FungiDB:EMCG_05643"/>
<proteinExistence type="predicted"/>
<sequence length="140" mass="15955">MARTAISQADIPWKLIGVMIGPVLNRSVRDFVWQSPVRRRLMDTDMPSLSPYKLLLECEGASRIKYQLSVPALSKTPRVAKPPRKENKMNKNKNKDGVTKNKLQFAKFLLEGLTLPKEMKESSLIVKHYYFLAVVLLGVQ</sequence>
<protein>
    <submittedName>
        <fullName evidence="2">Uncharacterized protein</fullName>
    </submittedName>
</protein>
<dbReference type="AlphaFoldDB" id="A0A0G2J7T0"/>
<evidence type="ECO:0000313" key="2">
    <source>
        <dbReference type="EMBL" id="KKZ68734.1"/>
    </source>
</evidence>
<comment type="caution">
    <text evidence="2">The sequence shown here is derived from an EMBL/GenBank/DDBJ whole genome shotgun (WGS) entry which is preliminary data.</text>
</comment>
<organism evidence="2 3">
    <name type="scientific">[Emmonsia] crescens</name>
    <dbReference type="NCBI Taxonomy" id="73230"/>
    <lineage>
        <taxon>Eukaryota</taxon>
        <taxon>Fungi</taxon>
        <taxon>Dikarya</taxon>
        <taxon>Ascomycota</taxon>
        <taxon>Pezizomycotina</taxon>
        <taxon>Eurotiomycetes</taxon>
        <taxon>Eurotiomycetidae</taxon>
        <taxon>Onygenales</taxon>
        <taxon>Ajellomycetaceae</taxon>
        <taxon>Emergomyces</taxon>
    </lineage>
</organism>
<evidence type="ECO:0000256" key="1">
    <source>
        <dbReference type="SAM" id="MobiDB-lite"/>
    </source>
</evidence>
<dbReference type="Proteomes" id="UP000034164">
    <property type="component" value="Unassembled WGS sequence"/>
</dbReference>
<evidence type="ECO:0000313" key="3">
    <source>
        <dbReference type="Proteomes" id="UP000034164"/>
    </source>
</evidence>
<accession>A0A0G2J7T0</accession>
<feature type="compositionally biased region" description="Basic and acidic residues" evidence="1">
    <location>
        <begin position="83"/>
        <end position="98"/>
    </location>
</feature>
<reference evidence="3" key="1">
    <citation type="journal article" date="2015" name="PLoS Genet.">
        <title>The dynamic genome and transcriptome of the human fungal pathogen Blastomyces and close relative Emmonsia.</title>
        <authorList>
            <person name="Munoz J.F."/>
            <person name="Gauthier G.M."/>
            <person name="Desjardins C.A."/>
            <person name="Gallo J.E."/>
            <person name="Holder J."/>
            <person name="Sullivan T.D."/>
            <person name="Marty A.J."/>
            <person name="Carmen J.C."/>
            <person name="Chen Z."/>
            <person name="Ding L."/>
            <person name="Gujja S."/>
            <person name="Magrini V."/>
            <person name="Misas E."/>
            <person name="Mitreva M."/>
            <person name="Priest M."/>
            <person name="Saif S."/>
            <person name="Whiston E.A."/>
            <person name="Young S."/>
            <person name="Zeng Q."/>
            <person name="Goldman W.E."/>
            <person name="Mardis E.R."/>
            <person name="Taylor J.W."/>
            <person name="McEwen J.G."/>
            <person name="Clay O.K."/>
            <person name="Klein B.S."/>
            <person name="Cuomo C.A."/>
        </authorList>
    </citation>
    <scope>NUCLEOTIDE SEQUENCE [LARGE SCALE GENOMIC DNA]</scope>
    <source>
        <strain evidence="3">UAMH 3008</strain>
    </source>
</reference>
<gene>
    <name evidence="2" type="ORF">EMCG_05643</name>
</gene>
<name>A0A0G2J7T0_9EURO</name>
<feature type="region of interest" description="Disordered" evidence="1">
    <location>
        <begin position="77"/>
        <end position="98"/>
    </location>
</feature>
<dbReference type="EMBL" id="LCZI01000059">
    <property type="protein sequence ID" value="KKZ68734.1"/>
    <property type="molecule type" value="Genomic_DNA"/>
</dbReference>